<reference evidence="10 11" key="2">
    <citation type="submission" date="2018-11" db="EMBL/GenBank/DDBJ databases">
        <authorList>
            <consortium name="Pathogen Informatics"/>
        </authorList>
    </citation>
    <scope>NUCLEOTIDE SEQUENCE [LARGE SCALE GENOMIC DNA]</scope>
</reference>
<dbReference type="InterPro" id="IPR039924">
    <property type="entry name" value="ICln/Lot5/Saf5"/>
</dbReference>
<dbReference type="EMBL" id="UYRT01077947">
    <property type="protein sequence ID" value="VDN17360.1"/>
    <property type="molecule type" value="Genomic_DNA"/>
</dbReference>
<dbReference type="Proteomes" id="UP000271098">
    <property type="component" value="Unassembled WGS sequence"/>
</dbReference>
<organism evidence="12">
    <name type="scientific">Gongylonema pulchrum</name>
    <dbReference type="NCBI Taxonomy" id="637853"/>
    <lineage>
        <taxon>Eukaryota</taxon>
        <taxon>Metazoa</taxon>
        <taxon>Ecdysozoa</taxon>
        <taxon>Nematoda</taxon>
        <taxon>Chromadorea</taxon>
        <taxon>Rhabditida</taxon>
        <taxon>Spirurina</taxon>
        <taxon>Spiruromorpha</taxon>
        <taxon>Spiruroidea</taxon>
        <taxon>Gongylonematidae</taxon>
        <taxon>Gongylonema</taxon>
    </lineage>
</organism>
<dbReference type="GO" id="GO:0006821">
    <property type="term" value="P:chloride transport"/>
    <property type="evidence" value="ECO:0007669"/>
    <property type="project" value="InterPro"/>
</dbReference>
<feature type="chain" id="PRO_5043138817" description="Methylosome subunit pICln" evidence="9">
    <location>
        <begin position="19"/>
        <end position="1080"/>
    </location>
</feature>
<dbReference type="Gene3D" id="2.30.29.30">
    <property type="entry name" value="Pleckstrin-homology domain (PH domain)/Phosphotyrosine-binding domain (PTB)"/>
    <property type="match status" value="1"/>
</dbReference>
<dbReference type="InterPro" id="IPR029034">
    <property type="entry name" value="Cystine-knot_cytokine"/>
</dbReference>
<evidence type="ECO:0000313" key="11">
    <source>
        <dbReference type="Proteomes" id="UP000271098"/>
    </source>
</evidence>
<feature type="compositionally biased region" description="Polar residues" evidence="8">
    <location>
        <begin position="348"/>
        <end position="357"/>
    </location>
</feature>
<dbReference type="SUPFAM" id="SSF57501">
    <property type="entry name" value="Cystine-knot cytokines"/>
    <property type="match status" value="1"/>
</dbReference>
<dbReference type="GO" id="GO:0006884">
    <property type="term" value="P:cell volume homeostasis"/>
    <property type="evidence" value="ECO:0007669"/>
    <property type="project" value="InterPro"/>
</dbReference>
<feature type="compositionally biased region" description="Low complexity" evidence="8">
    <location>
        <begin position="383"/>
        <end position="394"/>
    </location>
</feature>
<feature type="compositionally biased region" description="Basic residues" evidence="8">
    <location>
        <begin position="249"/>
        <end position="259"/>
    </location>
</feature>
<feature type="signal peptide" evidence="9">
    <location>
        <begin position="1"/>
        <end position="18"/>
    </location>
</feature>
<dbReference type="GO" id="GO:0000387">
    <property type="term" value="P:spliceosomal snRNP assembly"/>
    <property type="evidence" value="ECO:0007669"/>
    <property type="project" value="InterPro"/>
</dbReference>
<dbReference type="GO" id="GO:0005829">
    <property type="term" value="C:cytosol"/>
    <property type="evidence" value="ECO:0007669"/>
    <property type="project" value="InterPro"/>
</dbReference>
<dbReference type="PRINTS" id="PR01348">
    <property type="entry name" value="ICLNCHANNEL"/>
</dbReference>
<comment type="similarity">
    <text evidence="3">Belongs to the pICln (TC 1.A.47) family.</text>
</comment>
<evidence type="ECO:0000256" key="7">
    <source>
        <dbReference type="ARBA" id="ARBA00045890"/>
    </source>
</evidence>
<comment type="subcellular location">
    <subcellularLocation>
        <location evidence="2">Cytoplasm</location>
    </subcellularLocation>
    <subcellularLocation>
        <location evidence="1">Nucleus</location>
    </subcellularLocation>
</comment>
<dbReference type="InterPro" id="IPR011993">
    <property type="entry name" value="PH-like_dom_sf"/>
</dbReference>
<protein>
    <recommendedName>
        <fullName evidence="4">Methylosome subunit pICln</fullName>
    </recommendedName>
</protein>
<keyword evidence="11" id="KW-1185">Reference proteome</keyword>
<keyword evidence="6" id="KW-0539">Nucleus</keyword>
<reference evidence="12" key="1">
    <citation type="submission" date="2016-06" db="UniProtKB">
        <authorList>
            <consortium name="WormBaseParasite"/>
        </authorList>
    </citation>
    <scope>IDENTIFICATION</scope>
</reference>
<name>A0A183DNT4_9BILA</name>
<sequence>MKFIALCLHLTFMQSASAAPHGNKSVVELPQAHVKRGAETENDYGPDGFGDYMCTALLARSEPETENDYGSDSFGDYMRMARSEPETENDYGSDSFGDYMRMVKREPKVENDYGPGDFGDYICMAPGVKRELETKSDYGPNDFGDYVKRESETKSDYGPNDFGDYVCMAPVVKRESETKSDYGPNDFGDYVKRESETKSDYGPNDFGDYDEITAPSDRNICRPESGDQQNLSVRVQANKRCADSESACRRRRPNRRRFRLQSCSSAQSSSSSNDEEITVVGKDERTNLDDSAQRITFSPSGEAVEGMQAQGENQLSDKLREKQRHQMIKEKDEITAPSDRNIRRPESGDQQNLSVRVQANKRCADSESACRRRRPNRRRFRLQSCSSTQSSSSSNDEEIIVVGKDERTNLDDSAQRITFSPSAEAVEGMQAQGENQLSGLVLMIVLTNVAAPSDGVRLVQPHVAAFVEHEAVGDGELIISESVVLSGGLVLMIVLTNVAAPSDGVRLVQPHVAAFVEHEAVGDGELIISESSVTWISSASGLGFCLTYPSIILHAISRDLAGFPEECIYLLADAKSSDIGIADAPQQPTRSGEEVVMAGAEVAEDGEESEEDEDEKPQLTIRFVPQDKNILQNIYQQMCECQELNPDEGDDFSDDLSADAEIVQNIYQQMCECQELNPDEGDDFSDDLSADAEIDDGTNGAGDTDFFGPDAGDNQHIVYIRNAEVDRRGHTTNGDDGTNGAGDTDFFGPDAGDNQHIVYIRNAEVDRRGHTTNGGMLLCPCVIKPGSDKCIAYDSRYQAASIEEALVAFQDVTLEDDILQSLPDTQINADTFMCRTLECQTCAAILLDRLKRIGLVPNDVQISLPLPHYVKPENCHRIRFLRPHFVRKPPQPPDYVKKLIEEGWRYAGYGRTEQNVYQQPLIYPARETKFWSAPQAAPSFSYRPTREFTSGISESQVDSLKKEVKREVEPPVLGTRYVISCVRRGEVDDSENLAICGACWTWRKLPPQYFPPLVNELVCGGQSDGHCLSGWGQCQQKYRNFDVLHNVNGEWKPTTISTATCCDCRVRAGTQIHALVVGNM</sequence>
<feature type="compositionally biased region" description="Basic residues" evidence="8">
    <location>
        <begin position="371"/>
        <end position="381"/>
    </location>
</feature>
<feature type="compositionally biased region" description="Basic and acidic residues" evidence="8">
    <location>
        <begin position="189"/>
        <end position="199"/>
    </location>
</feature>
<keyword evidence="5" id="KW-0963">Cytoplasm</keyword>
<proteinExistence type="inferred from homology"/>
<dbReference type="GO" id="GO:0034709">
    <property type="term" value="C:methylosome"/>
    <property type="evidence" value="ECO:0007669"/>
    <property type="project" value="InterPro"/>
</dbReference>
<evidence type="ECO:0000256" key="4">
    <source>
        <dbReference type="ARBA" id="ARBA00015653"/>
    </source>
</evidence>
<dbReference type="AlphaFoldDB" id="A0A183DNT4"/>
<accession>A0A183DNT4</accession>
<evidence type="ECO:0000313" key="12">
    <source>
        <dbReference type="WBParaSite" id="GPUH_0001038801-mRNA-1"/>
    </source>
</evidence>
<dbReference type="PANTHER" id="PTHR33995">
    <property type="entry name" value="PROTEIN CBG18546"/>
    <property type="match status" value="1"/>
</dbReference>
<feature type="region of interest" description="Disordered" evidence="8">
    <location>
        <begin position="175"/>
        <end position="229"/>
    </location>
</feature>
<dbReference type="GO" id="GO:0005634">
    <property type="term" value="C:nucleus"/>
    <property type="evidence" value="ECO:0007669"/>
    <property type="project" value="UniProtKB-SubCell"/>
</dbReference>
<dbReference type="WBParaSite" id="GPUH_0001038801-mRNA-1">
    <property type="protein sequence ID" value="GPUH_0001038801-mRNA-1"/>
    <property type="gene ID" value="GPUH_0001038801"/>
</dbReference>
<dbReference type="PANTHER" id="PTHR33995:SF8">
    <property type="entry name" value="PRION-LIKE-(Q_N-RICH)-DOMAIN-BEARING PROTEIN"/>
    <property type="match status" value="1"/>
</dbReference>
<evidence type="ECO:0000256" key="5">
    <source>
        <dbReference type="ARBA" id="ARBA00022490"/>
    </source>
</evidence>
<dbReference type="GO" id="GO:0034715">
    <property type="term" value="C:pICln-Sm protein complex"/>
    <property type="evidence" value="ECO:0007669"/>
    <property type="project" value="InterPro"/>
</dbReference>
<gene>
    <name evidence="10" type="ORF">GPUH_LOCUS10375</name>
</gene>
<evidence type="ECO:0000313" key="10">
    <source>
        <dbReference type="EMBL" id="VDN17360.1"/>
    </source>
</evidence>
<dbReference type="OrthoDB" id="19714at2759"/>
<feature type="region of interest" description="Disordered" evidence="8">
    <location>
        <begin position="242"/>
        <end position="278"/>
    </location>
</feature>
<feature type="compositionally biased region" description="Basic and acidic residues" evidence="8">
    <location>
        <begin position="331"/>
        <end position="347"/>
    </location>
</feature>
<evidence type="ECO:0000256" key="6">
    <source>
        <dbReference type="ARBA" id="ARBA00023242"/>
    </source>
</evidence>
<feature type="compositionally biased region" description="Low complexity" evidence="8">
    <location>
        <begin position="261"/>
        <end position="272"/>
    </location>
</feature>
<evidence type="ECO:0000256" key="2">
    <source>
        <dbReference type="ARBA" id="ARBA00004496"/>
    </source>
</evidence>
<evidence type="ECO:0000256" key="8">
    <source>
        <dbReference type="SAM" id="MobiDB-lite"/>
    </source>
</evidence>
<keyword evidence="9" id="KW-0732">Signal</keyword>
<dbReference type="GO" id="GO:0005886">
    <property type="term" value="C:plasma membrane"/>
    <property type="evidence" value="ECO:0007669"/>
    <property type="project" value="InterPro"/>
</dbReference>
<dbReference type="InterPro" id="IPR003521">
    <property type="entry name" value="ICln"/>
</dbReference>
<evidence type="ECO:0000256" key="1">
    <source>
        <dbReference type="ARBA" id="ARBA00004123"/>
    </source>
</evidence>
<feature type="region of interest" description="Disordered" evidence="8">
    <location>
        <begin position="331"/>
        <end position="399"/>
    </location>
</feature>
<evidence type="ECO:0000256" key="9">
    <source>
        <dbReference type="SAM" id="SignalP"/>
    </source>
</evidence>
<comment type="function">
    <text evidence="7">Involved in both the assembly of spliceosomal snRNPs and the methylation of Sm proteins. Chaperone that regulates the assembly of spliceosomal U1, U2, U4 and U5 small nuclear ribonucleoproteins (snRNPs), the building blocks of the spliceosome, and thereby plays an important role in the splicing of cellular pre-mRNAs. Most spliceosomal snRNPs contain a common set of Sm proteins SNRPB, SNRPD1, SNRPD2, SNRPD3, SNRPE, SNRPF and SNRPG that assemble in a heptameric protein ring on the Sm site of the small nuclear RNA to form the core snRNP (Sm core). In the cytosol, the Sm proteins SNRPD1, SNRPD2, SNRPE, SNRPF and SNRPG are trapped in an inactive 6S pICln-Sm complex by the chaperone CLNS1A that controls the assembly of the core snRNP. Dissociation by the SMN complex of CLNS1A from the trapped Sm proteins and their transfer to an SMN-Sm complex triggers the assembly of core snRNPs and their transport to the nucleus.</text>
</comment>
<evidence type="ECO:0000256" key="3">
    <source>
        <dbReference type="ARBA" id="ARBA00007054"/>
    </source>
</evidence>
<dbReference type="Pfam" id="PF03517">
    <property type="entry name" value="Voldacs"/>
    <property type="match status" value="2"/>
</dbReference>